<protein>
    <submittedName>
        <fullName evidence="3">Qc-SNARE protein, putative</fullName>
    </submittedName>
</protein>
<evidence type="ECO:0000256" key="1">
    <source>
        <dbReference type="SAM" id="Phobius"/>
    </source>
</evidence>
<keyword evidence="4" id="KW-1185">Reference proteome</keyword>
<keyword evidence="1" id="KW-0472">Membrane</keyword>
<dbReference type="OrthoDB" id="261831at2759"/>
<feature type="domain" description="T-SNARE coiled-coil homology" evidence="2">
    <location>
        <begin position="9"/>
        <end position="71"/>
    </location>
</feature>
<accession>A0A088RSH4</accession>
<evidence type="ECO:0000259" key="2">
    <source>
        <dbReference type="PROSITE" id="PS50192"/>
    </source>
</evidence>
<dbReference type="CDD" id="cd15841">
    <property type="entry name" value="SNARE_Qc"/>
    <property type="match status" value="1"/>
</dbReference>
<dbReference type="InterPro" id="IPR000727">
    <property type="entry name" value="T_SNARE_dom"/>
</dbReference>
<proteinExistence type="predicted"/>
<dbReference type="KEGG" id="lpan:LPMP_210590"/>
<dbReference type="PROSITE" id="PS50192">
    <property type="entry name" value="T_SNARE"/>
    <property type="match status" value="1"/>
</dbReference>
<organism evidence="3 4">
    <name type="scientific">Leishmania panamensis</name>
    <dbReference type="NCBI Taxonomy" id="5679"/>
    <lineage>
        <taxon>Eukaryota</taxon>
        <taxon>Discoba</taxon>
        <taxon>Euglenozoa</taxon>
        <taxon>Kinetoplastea</taxon>
        <taxon>Metakinetoplastina</taxon>
        <taxon>Trypanosomatida</taxon>
        <taxon>Trypanosomatidae</taxon>
        <taxon>Leishmaniinae</taxon>
        <taxon>Leishmania</taxon>
        <taxon>Leishmania guyanensis species complex</taxon>
    </lineage>
</organism>
<dbReference type="AlphaFoldDB" id="A0A088RSH4"/>
<dbReference type="EMBL" id="CP009390">
    <property type="protein sequence ID" value="AIN98139.1"/>
    <property type="molecule type" value="Genomic_DNA"/>
</dbReference>
<evidence type="ECO:0000313" key="4">
    <source>
        <dbReference type="Proteomes" id="UP000063063"/>
    </source>
</evidence>
<dbReference type="Proteomes" id="UP000063063">
    <property type="component" value="Chromosome 21"/>
</dbReference>
<keyword evidence="1" id="KW-0812">Transmembrane</keyword>
<evidence type="ECO:0000313" key="3">
    <source>
        <dbReference type="EMBL" id="AIN98139.1"/>
    </source>
</evidence>
<dbReference type="VEuPathDB" id="TriTrypDB:LPMP_210590"/>
<gene>
    <name evidence="3" type="ORF">LPMP_210590</name>
</gene>
<dbReference type="VEuPathDB" id="TriTrypDB:LPAL13_210010600"/>
<keyword evidence="1" id="KW-1133">Transmembrane helix</keyword>
<dbReference type="RefSeq" id="XP_010698846.1">
    <property type="nucleotide sequence ID" value="XM_010700544.1"/>
</dbReference>
<dbReference type="GeneID" id="22574881"/>
<dbReference type="eggNOG" id="ENOG502SB4E">
    <property type="taxonomic scope" value="Eukaryota"/>
</dbReference>
<name>A0A088RSH4_LEIPA</name>
<reference evidence="3 4" key="1">
    <citation type="journal article" date="2015" name="Sci. Rep.">
        <title>The genome of Leishmania panamensis: insights into genomics of the L. (Viannia) subgenus.</title>
        <authorList>
            <person name="Llanes A."/>
            <person name="Restrepo C.M."/>
            <person name="Vecchio G.D."/>
            <person name="Anguizola F.J."/>
            <person name="Lleonart R."/>
        </authorList>
    </citation>
    <scope>NUCLEOTIDE SEQUENCE [LARGE SCALE GENOMIC DNA]</scope>
    <source>
        <strain evidence="3 4">MHOM/PA/94/PSC-1</strain>
    </source>
</reference>
<sequence length="97" mass="11058">MAERSFAQQDDLRTQDQLLDQLHASVMNTRHYAIQIGDDLGEQDDMLNRLHNNVTHTADESRRQNQNVVQLLTESESRGFYAVVLLLVALIVLLLAI</sequence>
<feature type="transmembrane region" description="Helical" evidence="1">
    <location>
        <begin position="79"/>
        <end position="96"/>
    </location>
</feature>
<dbReference type="SUPFAM" id="SSF58038">
    <property type="entry name" value="SNARE fusion complex"/>
    <property type="match status" value="1"/>
</dbReference>
<dbReference type="Gene3D" id="1.20.5.110">
    <property type="match status" value="1"/>
</dbReference>